<accession>G3AM37</accession>
<dbReference type="KEGG" id="spaa:SPAPADRAFT_65786"/>
<dbReference type="PANTHER" id="PTHR45712:SF22">
    <property type="entry name" value="INSULIN-LIKE GROWTH FACTOR-BINDING PROTEIN COMPLEX ACID LABILE SUBUNIT"/>
    <property type="match status" value="1"/>
</dbReference>
<dbReference type="Gene3D" id="3.80.10.10">
    <property type="entry name" value="Ribonuclease Inhibitor"/>
    <property type="match status" value="2"/>
</dbReference>
<dbReference type="STRING" id="619300.G3AM37"/>
<evidence type="ECO:0000313" key="5">
    <source>
        <dbReference type="Proteomes" id="UP000000709"/>
    </source>
</evidence>
<evidence type="ECO:0000256" key="1">
    <source>
        <dbReference type="ARBA" id="ARBA00022614"/>
    </source>
</evidence>
<proteinExistence type="predicted"/>
<gene>
    <name evidence="4" type="ORF">SPAPADRAFT_65786</name>
</gene>
<dbReference type="SUPFAM" id="SSF52058">
    <property type="entry name" value="L domain-like"/>
    <property type="match status" value="2"/>
</dbReference>
<organism evidence="5">
    <name type="scientific">Spathaspora passalidarum (strain NRRL Y-27907 / 11-Y1)</name>
    <dbReference type="NCBI Taxonomy" id="619300"/>
    <lineage>
        <taxon>Eukaryota</taxon>
        <taxon>Fungi</taxon>
        <taxon>Dikarya</taxon>
        <taxon>Ascomycota</taxon>
        <taxon>Saccharomycotina</taxon>
        <taxon>Pichiomycetes</taxon>
        <taxon>Debaryomycetaceae</taxon>
        <taxon>Spathaspora</taxon>
    </lineage>
</organism>
<keyword evidence="1" id="KW-0433">Leucine-rich repeat</keyword>
<dbReference type="Proteomes" id="UP000000709">
    <property type="component" value="Unassembled WGS sequence"/>
</dbReference>
<dbReference type="OrthoDB" id="7451790at2759"/>
<dbReference type="HOGENOM" id="CLU_291507_0_0_1"/>
<feature type="compositionally biased region" description="Polar residues" evidence="3">
    <location>
        <begin position="1"/>
        <end position="10"/>
    </location>
</feature>
<keyword evidence="2" id="KW-0677">Repeat</keyword>
<name>G3AM37_SPAPN</name>
<keyword evidence="5" id="KW-1185">Reference proteome</keyword>
<evidence type="ECO:0000256" key="2">
    <source>
        <dbReference type="ARBA" id="ARBA00022737"/>
    </source>
</evidence>
<feature type="compositionally biased region" description="Acidic residues" evidence="3">
    <location>
        <begin position="71"/>
        <end position="83"/>
    </location>
</feature>
<dbReference type="AlphaFoldDB" id="G3AM37"/>
<dbReference type="InterPro" id="IPR032675">
    <property type="entry name" value="LRR_dom_sf"/>
</dbReference>
<dbReference type="EMBL" id="GL996501">
    <property type="protein sequence ID" value="EGW32742.1"/>
    <property type="molecule type" value="Genomic_DNA"/>
</dbReference>
<sequence>MSSLTTSIDNLMTEASDVFSKNSPAKILIDAANSEQRLQSIPDKHNESNEQESNVAHPDNSIDKSNPVSVETDDGGYDNEDEQENRSDTDSHFHRTVLQSHVIINRPQSNHSLLAEFAVGSSAATNENVDPESLFGFPDSAIFRKNQTSGNAFKVQDLNGEPIELETATGSEVKVEGLDSALANMSVSSIIKDDFNSPVKEVLDEVAVTETADQSVITSSTVEPPLESSTPKQNPVVEALRVEPKMKEFKLISPSKNFIENTAIVANSKLDEYSWISNDYNNLFGNKSFTREINLSKLLRFEEKLPNLLDENDIYISTRILNPGKILSGFFKDGNKRNVYIDLILNNNGFTIFSQILKYFSEHEKEANSKIIDILVRISATTVEQLRYFVEKFSESKVYQKVKLLGLFSGLHVYSDNNFPIEVSDEKLKLPAKLEKLCLSAGLNVTDFVQLPYSIKHIGLYNVPSLNVSKFNNKRLDCVHISSGDPIEFIGRQDNFPKSFLDLKDLKLDSSIVVNPQFDKFSHLVNLSIRNLDFATTRQLTFPSCLKKLEFIDCCISSHISSFPDSLKTLIVKGGKWNKKRNCNLTRVQKLTVVKADVKDLHEKLVSARSLLYLEIVDVEVDKLELPSGLKNLKLLSVNLSLFDVRNFPNGLETVVLDDNKISWTDHLVKLKQVKSLKITNNGIYGRVSLSECSKLEDVAVYDNDGLLAIKLPNSVKSLNVANTKVHEICGDNLTKLNVNGCTKIDWESFNIPASVTHLTAQGCGLTRFEYGIRNDGLKVLNIANNNIEQLDLHKFNSIQDLDLSSNQLKRLVKLPLSLKSINAGNNRISEVDVAMLETLEWLELSNNHITSLTRVHVPICLRTLLLNNNQFGRFAQHEFDIPSKLCHLELNGCNLSEFVQVLPSSLLSFCASNNKLNRLRFRFVFASVSNLKYVDLHSNIFDSFDFSLFKGIEIAELNLSDNLFAEAPNIPDNILTALI</sequence>
<feature type="region of interest" description="Disordered" evidence="3">
    <location>
        <begin position="1"/>
        <end position="91"/>
    </location>
</feature>
<dbReference type="RefSeq" id="XP_007374257.1">
    <property type="nucleotide sequence ID" value="XM_007374195.1"/>
</dbReference>
<dbReference type="InParanoid" id="G3AM37"/>
<protein>
    <submittedName>
        <fullName evidence="4">Uncharacterized protein</fullName>
    </submittedName>
</protein>
<reference evidence="4 5" key="1">
    <citation type="journal article" date="2011" name="Proc. Natl. Acad. Sci. U.S.A.">
        <title>Comparative genomics of xylose-fermenting fungi for enhanced biofuel production.</title>
        <authorList>
            <person name="Wohlbach D.J."/>
            <person name="Kuo A."/>
            <person name="Sato T.K."/>
            <person name="Potts K.M."/>
            <person name="Salamov A.A."/>
            <person name="LaButti K.M."/>
            <person name="Sun H."/>
            <person name="Clum A."/>
            <person name="Pangilinan J.L."/>
            <person name="Lindquist E.A."/>
            <person name="Lucas S."/>
            <person name="Lapidus A."/>
            <person name="Jin M."/>
            <person name="Gunawan C."/>
            <person name="Balan V."/>
            <person name="Dale B.E."/>
            <person name="Jeffries T.W."/>
            <person name="Zinkel R."/>
            <person name="Barry K.W."/>
            <person name="Grigoriev I.V."/>
            <person name="Gasch A.P."/>
        </authorList>
    </citation>
    <scope>NUCLEOTIDE SEQUENCE [LARGE SCALE GENOMIC DNA]</scope>
    <source>
        <strain evidence="5">NRRL Y-27907 / 11-Y1</strain>
    </source>
</reference>
<evidence type="ECO:0000313" key="4">
    <source>
        <dbReference type="EMBL" id="EGW32742.1"/>
    </source>
</evidence>
<dbReference type="PANTHER" id="PTHR45712">
    <property type="entry name" value="AGAP008170-PA"/>
    <property type="match status" value="1"/>
</dbReference>
<evidence type="ECO:0000256" key="3">
    <source>
        <dbReference type="SAM" id="MobiDB-lite"/>
    </source>
</evidence>
<dbReference type="GeneID" id="18875062"/>
<dbReference type="OMA" id="LANNMFD"/>
<dbReference type="InterPro" id="IPR050333">
    <property type="entry name" value="SLRP"/>
</dbReference>
<dbReference type="eggNOG" id="ENOG502QQ5H">
    <property type="taxonomic scope" value="Eukaryota"/>
</dbReference>